<gene>
    <name evidence="8" type="primary">LOC105911157</name>
</gene>
<dbReference type="KEGG" id="char:105911157"/>
<feature type="transmembrane region" description="Helical" evidence="5">
    <location>
        <begin position="195"/>
        <end position="213"/>
    </location>
</feature>
<sequence>MQNTSQGNFSLHPPAVGVRPLNEKALLIQALIALFLYVNVLMIFTFFRKEAFRTNTRYILFAHTLICDCAFLIITDILLLLTVARIVMPTSLCIIICAILVNLNIATPLTLTVMSMERYVSICMPLRHAEISTPQRAVHGILVIQALCSVHVVVMLLSLFVAYPLSFYSSSLVCSLVMLHAYAWQKHLSDAVLQLYFLFMSLVICFSYIKIMGVARAASGEDRKSMNKGLKTVLLHALQLILSLIQLWCPFVEAAVLRIDLKVFETIRYFDYIMFILAPRCLVPLVYGLRDESFNTVLQYYALFGCHKRITPVHMHKQKARSSKKRVAQGV</sequence>
<dbReference type="SUPFAM" id="SSF81321">
    <property type="entry name" value="Family A G protein-coupled receptor-like"/>
    <property type="match status" value="1"/>
</dbReference>
<dbReference type="PANTHER" id="PTHR26451">
    <property type="entry name" value="G_PROTEIN_RECEP_F1_2 DOMAIN-CONTAINING PROTEIN"/>
    <property type="match status" value="1"/>
</dbReference>
<evidence type="ECO:0000313" key="8">
    <source>
        <dbReference type="RefSeq" id="XP_012695398.2"/>
    </source>
</evidence>
<dbReference type="OrthoDB" id="8759131at2759"/>
<feature type="transmembrane region" description="Helical" evidence="5">
    <location>
        <begin position="59"/>
        <end position="80"/>
    </location>
</feature>
<evidence type="ECO:0000256" key="1">
    <source>
        <dbReference type="ARBA" id="ARBA00004370"/>
    </source>
</evidence>
<feature type="transmembrane region" description="Helical" evidence="5">
    <location>
        <begin position="269"/>
        <end position="289"/>
    </location>
</feature>
<feature type="transmembrane region" description="Helical" evidence="5">
    <location>
        <begin position="26"/>
        <end position="47"/>
    </location>
</feature>
<evidence type="ECO:0000259" key="6">
    <source>
        <dbReference type="PROSITE" id="PS50262"/>
    </source>
</evidence>
<dbReference type="InterPro" id="IPR052921">
    <property type="entry name" value="GPCR1_Superfamily_Member"/>
</dbReference>
<feature type="transmembrane region" description="Helical" evidence="5">
    <location>
        <begin position="86"/>
        <end position="116"/>
    </location>
</feature>
<organism evidence="7 8">
    <name type="scientific">Clupea harengus</name>
    <name type="common">Atlantic herring</name>
    <dbReference type="NCBI Taxonomy" id="7950"/>
    <lineage>
        <taxon>Eukaryota</taxon>
        <taxon>Metazoa</taxon>
        <taxon>Chordata</taxon>
        <taxon>Craniata</taxon>
        <taxon>Vertebrata</taxon>
        <taxon>Euteleostomi</taxon>
        <taxon>Actinopterygii</taxon>
        <taxon>Neopterygii</taxon>
        <taxon>Teleostei</taxon>
        <taxon>Clupei</taxon>
        <taxon>Clupeiformes</taxon>
        <taxon>Clupeoidei</taxon>
        <taxon>Clupeidae</taxon>
        <taxon>Clupea</taxon>
    </lineage>
</organism>
<dbReference type="PANTHER" id="PTHR26451:SF886">
    <property type="entry name" value="GROWTH HORMONE SECRETAGOGUE RECEPTOR TYPE 1-LIKE-RELATED"/>
    <property type="match status" value="1"/>
</dbReference>
<evidence type="ECO:0000256" key="5">
    <source>
        <dbReference type="SAM" id="Phobius"/>
    </source>
</evidence>
<dbReference type="InterPro" id="IPR000276">
    <property type="entry name" value="GPCR_Rhodpsn"/>
</dbReference>
<dbReference type="Proteomes" id="UP000515152">
    <property type="component" value="Chromosome 9"/>
</dbReference>
<keyword evidence="3 5" id="KW-1133">Transmembrane helix</keyword>
<keyword evidence="4 5" id="KW-0472">Membrane</keyword>
<comment type="subcellular location">
    <subcellularLocation>
        <location evidence="1">Membrane</location>
    </subcellularLocation>
</comment>
<dbReference type="PRINTS" id="PR00237">
    <property type="entry name" value="GPCRRHODOPSN"/>
</dbReference>
<dbReference type="GO" id="GO:0004984">
    <property type="term" value="F:olfactory receptor activity"/>
    <property type="evidence" value="ECO:0007669"/>
    <property type="project" value="TreeGrafter"/>
</dbReference>
<dbReference type="InterPro" id="IPR017452">
    <property type="entry name" value="GPCR_Rhodpsn_7TM"/>
</dbReference>
<dbReference type="RefSeq" id="XP_012695398.2">
    <property type="nucleotide sequence ID" value="XM_012839944.2"/>
</dbReference>
<dbReference type="Gene3D" id="1.20.1070.10">
    <property type="entry name" value="Rhodopsin 7-helix transmembrane proteins"/>
    <property type="match status" value="1"/>
</dbReference>
<dbReference type="AlphaFoldDB" id="A0A6P3WCW2"/>
<reference evidence="8" key="1">
    <citation type="submission" date="2025-08" db="UniProtKB">
        <authorList>
            <consortium name="RefSeq"/>
        </authorList>
    </citation>
    <scope>IDENTIFICATION</scope>
</reference>
<feature type="domain" description="G-protein coupled receptors family 1 profile" evidence="6">
    <location>
        <begin position="38"/>
        <end position="287"/>
    </location>
</feature>
<dbReference type="GO" id="GO:0016020">
    <property type="term" value="C:membrane"/>
    <property type="evidence" value="ECO:0007669"/>
    <property type="project" value="UniProtKB-SubCell"/>
</dbReference>
<dbReference type="PROSITE" id="PS50262">
    <property type="entry name" value="G_PROTEIN_RECEP_F1_2"/>
    <property type="match status" value="1"/>
</dbReference>
<dbReference type="GO" id="GO:0004930">
    <property type="term" value="F:G protein-coupled receptor activity"/>
    <property type="evidence" value="ECO:0007669"/>
    <property type="project" value="InterPro"/>
</dbReference>
<accession>A0A6P3WCW2</accession>
<dbReference type="GeneID" id="105911157"/>
<dbReference type="GO" id="GO:0005549">
    <property type="term" value="F:odorant binding"/>
    <property type="evidence" value="ECO:0007669"/>
    <property type="project" value="TreeGrafter"/>
</dbReference>
<proteinExistence type="predicted"/>
<keyword evidence="2 5" id="KW-0812">Transmembrane</keyword>
<keyword evidence="7" id="KW-1185">Reference proteome</keyword>
<feature type="transmembrane region" description="Helical" evidence="5">
    <location>
        <begin position="233"/>
        <end position="257"/>
    </location>
</feature>
<name>A0A6P3WCW2_CLUHA</name>
<evidence type="ECO:0000256" key="4">
    <source>
        <dbReference type="ARBA" id="ARBA00023136"/>
    </source>
</evidence>
<evidence type="ECO:0000313" key="7">
    <source>
        <dbReference type="Proteomes" id="UP000515152"/>
    </source>
</evidence>
<protein>
    <submittedName>
        <fullName evidence="8">Odorant receptor 131-2-like</fullName>
    </submittedName>
</protein>
<feature type="transmembrane region" description="Helical" evidence="5">
    <location>
        <begin position="137"/>
        <end position="159"/>
    </location>
</feature>
<evidence type="ECO:0000256" key="3">
    <source>
        <dbReference type="ARBA" id="ARBA00022989"/>
    </source>
</evidence>
<dbReference type="FunFam" id="1.20.1070.10:FF:000096">
    <property type="entry name" value="Odorant receptor 131-2"/>
    <property type="match status" value="1"/>
</dbReference>
<evidence type="ECO:0000256" key="2">
    <source>
        <dbReference type="ARBA" id="ARBA00022692"/>
    </source>
</evidence>
<dbReference type="Pfam" id="PF00001">
    <property type="entry name" value="7tm_1"/>
    <property type="match status" value="1"/>
</dbReference>